<dbReference type="SUPFAM" id="SSF52540">
    <property type="entry name" value="P-loop containing nucleoside triphosphate hydrolases"/>
    <property type="match status" value="1"/>
</dbReference>
<evidence type="ECO:0000313" key="3">
    <source>
        <dbReference type="EMBL" id="AEO69658.1"/>
    </source>
</evidence>
<dbReference type="PANTHER" id="PTHR23389">
    <property type="entry name" value="CHROMOSOME TRANSMISSION FIDELITY FACTOR 18"/>
    <property type="match status" value="1"/>
</dbReference>
<feature type="compositionally biased region" description="Low complexity" evidence="1">
    <location>
        <begin position="742"/>
        <end position="751"/>
    </location>
</feature>
<evidence type="ECO:0000313" key="4">
    <source>
        <dbReference type="Proteomes" id="UP000008181"/>
    </source>
</evidence>
<dbReference type="InterPro" id="IPR003593">
    <property type="entry name" value="AAA+_ATPase"/>
</dbReference>
<dbReference type="GO" id="GO:0003677">
    <property type="term" value="F:DNA binding"/>
    <property type="evidence" value="ECO:0007669"/>
    <property type="project" value="TreeGrafter"/>
</dbReference>
<dbReference type="SMART" id="SM00382">
    <property type="entry name" value="AAA"/>
    <property type="match status" value="1"/>
</dbReference>
<feature type="compositionally biased region" description="Acidic residues" evidence="1">
    <location>
        <begin position="1269"/>
        <end position="1278"/>
    </location>
</feature>
<dbReference type="Proteomes" id="UP000008181">
    <property type="component" value="Chromosome 4"/>
</dbReference>
<accession>G2RA70</accession>
<dbReference type="Gene3D" id="3.40.50.300">
    <property type="entry name" value="P-loop containing nucleotide triphosphate hydrolases"/>
    <property type="match status" value="1"/>
</dbReference>
<dbReference type="KEGG" id="ttt:THITE_2120339"/>
<feature type="region of interest" description="Disordered" evidence="1">
    <location>
        <begin position="1"/>
        <end position="250"/>
    </location>
</feature>
<feature type="compositionally biased region" description="Polar residues" evidence="1">
    <location>
        <begin position="287"/>
        <end position="298"/>
    </location>
</feature>
<feature type="region of interest" description="Disordered" evidence="1">
    <location>
        <begin position="690"/>
        <end position="712"/>
    </location>
</feature>
<feature type="region of interest" description="Disordered" evidence="1">
    <location>
        <begin position="557"/>
        <end position="586"/>
    </location>
</feature>
<dbReference type="InterPro" id="IPR027417">
    <property type="entry name" value="P-loop_NTPase"/>
</dbReference>
<dbReference type="eggNOG" id="KOG1968">
    <property type="taxonomic scope" value="Eukaryota"/>
</dbReference>
<feature type="compositionally biased region" description="Polar residues" evidence="1">
    <location>
        <begin position="130"/>
        <end position="142"/>
    </location>
</feature>
<feature type="region of interest" description="Disordered" evidence="1">
    <location>
        <begin position="725"/>
        <end position="755"/>
    </location>
</feature>
<feature type="compositionally biased region" description="Basic and acidic residues" evidence="1">
    <location>
        <begin position="117"/>
        <end position="126"/>
    </location>
</feature>
<dbReference type="Pfam" id="PF00004">
    <property type="entry name" value="AAA"/>
    <property type="match status" value="1"/>
</dbReference>
<dbReference type="GeneID" id="11524570"/>
<proteinExistence type="predicted"/>
<dbReference type="GO" id="GO:0016887">
    <property type="term" value="F:ATP hydrolysis activity"/>
    <property type="evidence" value="ECO:0007669"/>
    <property type="project" value="InterPro"/>
</dbReference>
<feature type="compositionally biased region" description="Polar residues" evidence="1">
    <location>
        <begin position="153"/>
        <end position="171"/>
    </location>
</feature>
<reference evidence="3 4" key="1">
    <citation type="journal article" date="2011" name="Nat. Biotechnol.">
        <title>Comparative genomic analysis of the thermophilic biomass-degrading fungi Myceliophthora thermophila and Thielavia terrestris.</title>
        <authorList>
            <person name="Berka R.M."/>
            <person name="Grigoriev I.V."/>
            <person name="Otillar R."/>
            <person name="Salamov A."/>
            <person name="Grimwood J."/>
            <person name="Reid I."/>
            <person name="Ishmael N."/>
            <person name="John T."/>
            <person name="Darmond C."/>
            <person name="Moisan M.-C."/>
            <person name="Henrissat B."/>
            <person name="Coutinho P.M."/>
            <person name="Lombard V."/>
            <person name="Natvig D.O."/>
            <person name="Lindquist E."/>
            <person name="Schmutz J."/>
            <person name="Lucas S."/>
            <person name="Harris P."/>
            <person name="Powlowski J."/>
            <person name="Bellemare A."/>
            <person name="Taylor D."/>
            <person name="Butler G."/>
            <person name="de Vries R.P."/>
            <person name="Allijn I.E."/>
            <person name="van den Brink J."/>
            <person name="Ushinsky S."/>
            <person name="Storms R."/>
            <person name="Powell A.J."/>
            <person name="Paulsen I.T."/>
            <person name="Elbourne L.D.H."/>
            <person name="Baker S.E."/>
            <person name="Magnuson J."/>
            <person name="LaBoissiere S."/>
            <person name="Clutterbuck A.J."/>
            <person name="Martinez D."/>
            <person name="Wogulis M."/>
            <person name="de Leon A.L."/>
            <person name="Rey M.W."/>
            <person name="Tsang A."/>
        </authorList>
    </citation>
    <scope>NUCLEOTIDE SEQUENCE [LARGE SCALE GENOMIC DNA]</scope>
    <source>
        <strain evidence="4">ATCC 38088 / NRRL 8126</strain>
    </source>
</reference>
<dbReference type="AlphaFoldDB" id="G2RA70"/>
<evidence type="ECO:0000256" key="1">
    <source>
        <dbReference type="SAM" id="MobiDB-lite"/>
    </source>
</evidence>
<dbReference type="PANTHER" id="PTHR23389:SF21">
    <property type="entry name" value="ATPASE FAMILY AAA DOMAIN-CONTAINING PROTEIN 5"/>
    <property type="match status" value="1"/>
</dbReference>
<dbReference type="InterPro" id="IPR003959">
    <property type="entry name" value="ATPase_AAA_core"/>
</dbReference>
<name>G2RA70_THETT</name>
<feature type="domain" description="AAA+ ATPase" evidence="2">
    <location>
        <begin position="637"/>
        <end position="833"/>
    </location>
</feature>
<keyword evidence="4" id="KW-1185">Reference proteome</keyword>
<feature type="region of interest" description="Disordered" evidence="1">
    <location>
        <begin position="1224"/>
        <end position="1278"/>
    </location>
</feature>
<organism evidence="3 4">
    <name type="scientific">Thermothielavioides terrestris (strain ATCC 38088 / NRRL 8126)</name>
    <name type="common">Thielavia terrestris</name>
    <dbReference type="NCBI Taxonomy" id="578455"/>
    <lineage>
        <taxon>Eukaryota</taxon>
        <taxon>Fungi</taxon>
        <taxon>Dikarya</taxon>
        <taxon>Ascomycota</taxon>
        <taxon>Pezizomycotina</taxon>
        <taxon>Sordariomycetes</taxon>
        <taxon>Sordariomycetidae</taxon>
        <taxon>Sordariales</taxon>
        <taxon>Chaetomiaceae</taxon>
        <taxon>Thermothielavioides</taxon>
        <taxon>Thermothielavioides terrestris</taxon>
    </lineage>
</organism>
<feature type="compositionally biased region" description="Polar residues" evidence="1">
    <location>
        <begin position="330"/>
        <end position="339"/>
    </location>
</feature>
<feature type="region of interest" description="Disordered" evidence="1">
    <location>
        <begin position="272"/>
        <end position="348"/>
    </location>
</feature>
<dbReference type="HOGENOM" id="CLU_003721_0_0_1"/>
<gene>
    <name evidence="3" type="ORF">THITE_2120339</name>
</gene>
<protein>
    <recommendedName>
        <fullName evidence="2">AAA+ ATPase domain-containing protein</fullName>
    </recommendedName>
</protein>
<dbReference type="OrthoDB" id="9996895at2759"/>
<evidence type="ECO:0000259" key="2">
    <source>
        <dbReference type="SMART" id="SM00382"/>
    </source>
</evidence>
<dbReference type="STRING" id="578455.G2RA70"/>
<feature type="compositionally biased region" description="Basic and acidic residues" evidence="1">
    <location>
        <begin position="53"/>
        <end position="63"/>
    </location>
</feature>
<dbReference type="GO" id="GO:0005634">
    <property type="term" value="C:nucleus"/>
    <property type="evidence" value="ECO:0007669"/>
    <property type="project" value="TreeGrafter"/>
</dbReference>
<dbReference type="GO" id="GO:0005524">
    <property type="term" value="F:ATP binding"/>
    <property type="evidence" value="ECO:0007669"/>
    <property type="project" value="InterPro"/>
</dbReference>
<dbReference type="EMBL" id="CP003012">
    <property type="protein sequence ID" value="AEO69658.1"/>
    <property type="molecule type" value="Genomic_DNA"/>
</dbReference>
<dbReference type="RefSeq" id="XP_003655994.1">
    <property type="nucleotide sequence ID" value="XM_003655946.1"/>
</dbReference>
<feature type="compositionally biased region" description="Basic residues" evidence="1">
    <location>
        <begin position="1252"/>
        <end position="1265"/>
    </location>
</feature>
<feature type="compositionally biased region" description="Low complexity" evidence="1">
    <location>
        <begin position="1228"/>
        <end position="1245"/>
    </location>
</feature>
<sequence length="1278" mass="138083">MAGNATPPDSTIAQRPMHPFFSQCRPTVPSADSSAAHDLRVSTDTSVPSRDPTASDKSEDEVAKPASKRGKRRKTDQSLNGESPKRARPRKRPKAVESGGIADHFMRLGTGSVNAESKQEDARDPGADLSAQTGTGLSNAVQEAQHRDHDVPTDNSEAQPGASNQSRTGSNGDVPEPTGARPATPCSTKPRKLLQLNPKTGTIGSPPKPKGTKAVTIAEGPHSEKRPPARPGRKPGSKIVCISYGSDPSTRVKLGKLIDSILAGLIRHPAPSKQSAASANKEPLPTAPSTLPSKSSKATHPFFLGQTRKPGSPPEDSKVVKPASPPVSGRTKQYSSTPCSPRKPRTGLAAKVPMPQFGIKNLGLKFPGARLPAWPWKDMVHVRGNGCDALDITNGSLPLPLRKSKGNAVEVSPSESVVNLALQSLEVPAVAEAVRNINTDEVTPVPPELRLPQKHFESGTKLQARILPQLKTVKKRPDSHRVSVVDSKDRVRAPPHLARLYASIASSLSAFDMFQCETTNWAQKYAPVSAAEVLQPGREAFLLKDWLQALMVQSVDTGPAESDKPKTGSKSKASGSGKKKRRKKLDGFIVSSDDEDDALCELSDEEDDWAPSGSRGITRKTVVRSGSLRRGKDDDRAANALVISGPHGCGKTAAVYAVAKELDFEVFEINPGGRRSGKDVLEKIGDMTRNHHVQSHQPASSPDGQGATADDDTVKDIKSGKQATMNAFFRPSSARDKPKMPAKAAANSLQAKAKKDSPITQRQSLILLEEVDILYEEDKQFWATVVGLIAQSKRPFIMTCNDETLVPLHTLKLHGIFRLSPPPRDLAVDRLILIAANEGHALTRQSVEQVFDSRKSDLRAATMDLQYWCQMGIGDRKGGLDWYYPRWPKGVDLDENNEVIRVVSQDTYRLGMNLLGRDSITDPKLSPRLIEEEILRQAWDSWALDLGHWQDTIGLGDWAQSVEQNTGHGSKLGSLRAYEDAADAMSAADLCSSKAFAAFTEEAVDPTQPEIPATIRDDFVLGQTYIDTTPIEHFDSLTTSISLTIKSLARSSLQLYAEGQQETSLPLLPPLDETTAINLLQTSFKSTPPGTPVISRIDFAFAFDPIAAAPGASLQPASYLEPSVFDRTLKLIALDVAPFVRGIVSYEAQLQKQRLKLSNLVSEGGGRAAGSKRMRTTRAALSALEGGSRSTTRGERWFKADINPYLVAKTAGEGWNGVVSEELRTPEKSIGSSSKSSPRTPQTSPDTTPTKTPRKAVSKGGKRRKVLVDDDEVDELGC</sequence>